<comment type="caution">
    <text evidence="2">The sequence shown here is derived from an EMBL/GenBank/DDBJ whole genome shotgun (WGS) entry which is preliminary data.</text>
</comment>
<proteinExistence type="predicted"/>
<gene>
    <name evidence="2" type="ORF">DJ66_0099</name>
</gene>
<name>A0A0F4VP89_9HYPH</name>
<evidence type="ECO:0000256" key="1">
    <source>
        <dbReference type="SAM" id="MobiDB-lite"/>
    </source>
</evidence>
<feature type="region of interest" description="Disordered" evidence="1">
    <location>
        <begin position="22"/>
        <end position="41"/>
    </location>
</feature>
<sequence>MEKKKAKMQFYLNYLNNLKCPLPQNGVKNNLQRSNPKSENS</sequence>
<keyword evidence="3" id="KW-1185">Reference proteome</keyword>
<dbReference type="AlphaFoldDB" id="A0A0F4VP89"/>
<accession>A0A0F4VP89</accession>
<reference evidence="2 3" key="1">
    <citation type="journal article" date="2015" name="Phytopathology">
        <title>Genomes of Candidatus Liberibacter solanacearum haplotype A from New Zealand and the USA suggest significant genome plasticity in the species.</title>
        <authorList>
            <person name="Thompson S.M."/>
            <person name="Johnson C.P."/>
            <person name="Lu A.Y."/>
            <person name="Frampton R.A."/>
            <person name="Sullivan K.L."/>
            <person name="Fiers M.W."/>
            <person name="Crowhurst R.N."/>
            <person name="Pitman A.R."/>
            <person name="Scott I."/>
            <person name="Gudmestad N.C."/>
            <person name="Smith G.R."/>
        </authorList>
    </citation>
    <scope>NUCLEOTIDE SEQUENCE [LARGE SCALE GENOMIC DNA]</scope>
    <source>
        <strain evidence="2 3">LsoNZ1</strain>
    </source>
</reference>
<dbReference type="Proteomes" id="UP000033731">
    <property type="component" value="Unassembled WGS sequence"/>
</dbReference>
<organism evidence="2 3">
    <name type="scientific">Candidatus Liberibacter solanacearum</name>
    <dbReference type="NCBI Taxonomy" id="556287"/>
    <lineage>
        <taxon>Bacteria</taxon>
        <taxon>Pseudomonadati</taxon>
        <taxon>Pseudomonadota</taxon>
        <taxon>Alphaproteobacteria</taxon>
        <taxon>Hyphomicrobiales</taxon>
        <taxon>Rhizobiaceae</taxon>
        <taxon>Liberibacter</taxon>
    </lineage>
</organism>
<dbReference type="EMBL" id="JMTK01000001">
    <property type="protein sequence ID" value="KJZ82492.1"/>
    <property type="molecule type" value="Genomic_DNA"/>
</dbReference>
<evidence type="ECO:0000313" key="2">
    <source>
        <dbReference type="EMBL" id="KJZ82492.1"/>
    </source>
</evidence>
<protein>
    <submittedName>
        <fullName evidence="2">Uncharacterized protein</fullName>
    </submittedName>
</protein>
<evidence type="ECO:0000313" key="3">
    <source>
        <dbReference type="Proteomes" id="UP000033731"/>
    </source>
</evidence>
<feature type="compositionally biased region" description="Polar residues" evidence="1">
    <location>
        <begin position="26"/>
        <end position="41"/>
    </location>
</feature>